<reference evidence="4 5" key="1">
    <citation type="submission" date="2018-03" db="EMBL/GenBank/DDBJ databases">
        <title>Genomic Encyclopedia of Archaeal and Bacterial Type Strains, Phase II (KMG-II): from individual species to whole genera.</title>
        <authorList>
            <person name="Goeker M."/>
        </authorList>
    </citation>
    <scope>NUCLEOTIDE SEQUENCE [LARGE SCALE GENOMIC DNA]</scope>
    <source>
        <strain evidence="4 5">DSM 100065</strain>
    </source>
</reference>
<accession>A0A2T0ZY18</accession>
<dbReference type="Proteomes" id="UP000237752">
    <property type="component" value="Unassembled WGS sequence"/>
</dbReference>
<keyword evidence="2" id="KW-0479">Metal-binding</keyword>
<keyword evidence="5" id="KW-1185">Reference proteome</keyword>
<dbReference type="Gene3D" id="3.40.630.10">
    <property type="entry name" value="Zn peptidases"/>
    <property type="match status" value="1"/>
</dbReference>
<evidence type="ECO:0000259" key="3">
    <source>
        <dbReference type="Pfam" id="PF07687"/>
    </source>
</evidence>
<dbReference type="GO" id="GO:0046872">
    <property type="term" value="F:metal ion binding"/>
    <property type="evidence" value="ECO:0007669"/>
    <property type="project" value="UniProtKB-KW"/>
</dbReference>
<dbReference type="PIRSF" id="PIRSF005962">
    <property type="entry name" value="Pept_M20D_amidohydro"/>
    <property type="match status" value="1"/>
</dbReference>
<dbReference type="PANTHER" id="PTHR11014:SF63">
    <property type="entry name" value="METALLOPEPTIDASE, PUTATIVE (AFU_ORTHOLOGUE AFUA_6G09600)-RELATED"/>
    <property type="match status" value="1"/>
</dbReference>
<feature type="binding site" evidence="2">
    <location>
        <position position="162"/>
    </location>
    <ligand>
        <name>Mn(2+)</name>
        <dbReference type="ChEBI" id="CHEBI:29035"/>
        <label>2</label>
    </ligand>
</feature>
<feature type="binding site" evidence="2">
    <location>
        <position position="393"/>
    </location>
    <ligand>
        <name>Mn(2+)</name>
        <dbReference type="ChEBI" id="CHEBI:29035"/>
        <label>2</label>
    </ligand>
</feature>
<feature type="domain" description="Peptidase M20 dimerisation" evidence="3">
    <location>
        <begin position="214"/>
        <end position="299"/>
    </location>
</feature>
<sequence>MPIWHSFRYRLDRGRADQKGSSVNLKEDAQSLQEDLVQVRRSLHREPEIGLQLPRTQERVLKELQGLPLEVSVGKDTTSVTAVLRGGARSDANPTTVLLRGDMDALPVDELTGLDFAAENGAMHACGHDLHTTALIGGARLLSQHRDALKGDVVFMFQPGEEGHDGAGVMIAEGVLDAAGKRADFAYGLHVISNQSPQGVFASRPQTVMSAAHNLDVTVLGAGGHGSAPHGAKDPVPAAAEMITALQTMVTRVFNIFDPVVVTVGYLRAGSIRNVIPDTATFQATVRAFSNDASERLHEVIPPLIRGIAAAHGLDVDVRFEVQYPATINDVDEVAFSQQLIQALMGEERYAELPQPVSGSEDFSRVIAEVPGAFIFLGACMADADPHKAAMNHSPRAQFDDHVLADAAAVYAALAVARLDKASQ</sequence>
<dbReference type="GO" id="GO:0050118">
    <property type="term" value="F:N-acetyldiaminopimelate deacetylase activity"/>
    <property type="evidence" value="ECO:0007669"/>
    <property type="project" value="UniProtKB-ARBA"/>
</dbReference>
<feature type="binding site" evidence="2">
    <location>
        <position position="128"/>
    </location>
    <ligand>
        <name>Mn(2+)</name>
        <dbReference type="ChEBI" id="CHEBI:29035"/>
        <label>2</label>
    </ligand>
</feature>
<evidence type="ECO:0000313" key="5">
    <source>
        <dbReference type="Proteomes" id="UP000237752"/>
    </source>
</evidence>
<dbReference type="CDD" id="cd03886">
    <property type="entry name" value="M20_Acy1"/>
    <property type="match status" value="1"/>
</dbReference>
<dbReference type="InterPro" id="IPR002933">
    <property type="entry name" value="Peptidase_M20"/>
</dbReference>
<gene>
    <name evidence="4" type="ORF">CLV47_11160</name>
</gene>
<protein>
    <submittedName>
        <fullName evidence="4">Hippurate hydrolase</fullName>
    </submittedName>
</protein>
<comment type="caution">
    <text evidence="4">The sequence shown here is derived from an EMBL/GenBank/DDBJ whole genome shotgun (WGS) entry which is preliminary data.</text>
</comment>
<feature type="binding site" evidence="2">
    <location>
        <position position="190"/>
    </location>
    <ligand>
        <name>Mn(2+)</name>
        <dbReference type="ChEBI" id="CHEBI:29035"/>
        <label>2</label>
    </ligand>
</feature>
<dbReference type="InterPro" id="IPR011650">
    <property type="entry name" value="Peptidase_M20_dimer"/>
</dbReference>
<dbReference type="EMBL" id="PVUE01000011">
    <property type="protein sequence ID" value="PRZ41184.1"/>
    <property type="molecule type" value="Genomic_DNA"/>
</dbReference>
<dbReference type="Pfam" id="PF01546">
    <property type="entry name" value="Peptidase_M20"/>
    <property type="match status" value="1"/>
</dbReference>
<feature type="binding site" evidence="2">
    <location>
        <position position="126"/>
    </location>
    <ligand>
        <name>Mn(2+)</name>
        <dbReference type="ChEBI" id="CHEBI:29035"/>
        <label>2</label>
    </ligand>
</feature>
<dbReference type="Pfam" id="PF07687">
    <property type="entry name" value="M20_dimer"/>
    <property type="match status" value="1"/>
</dbReference>
<keyword evidence="1 4" id="KW-0378">Hydrolase</keyword>
<dbReference type="AlphaFoldDB" id="A0A2T0ZY18"/>
<organism evidence="4 5">
    <name type="scientific">Antricoccus suffuscus</name>
    <dbReference type="NCBI Taxonomy" id="1629062"/>
    <lineage>
        <taxon>Bacteria</taxon>
        <taxon>Bacillati</taxon>
        <taxon>Actinomycetota</taxon>
        <taxon>Actinomycetes</taxon>
        <taxon>Geodermatophilales</taxon>
        <taxon>Antricoccaceae</taxon>
        <taxon>Antricoccus</taxon>
    </lineage>
</organism>
<dbReference type="InterPro" id="IPR017439">
    <property type="entry name" value="Amidohydrolase"/>
</dbReference>
<name>A0A2T0ZY18_9ACTN</name>
<proteinExistence type="predicted"/>
<dbReference type="PANTHER" id="PTHR11014">
    <property type="entry name" value="PEPTIDASE M20 FAMILY MEMBER"/>
    <property type="match status" value="1"/>
</dbReference>
<dbReference type="SUPFAM" id="SSF53187">
    <property type="entry name" value="Zn-dependent exopeptidases"/>
    <property type="match status" value="1"/>
</dbReference>
<dbReference type="FunFam" id="3.30.70.360:FF:000001">
    <property type="entry name" value="N-acetyldiaminopimelate deacetylase"/>
    <property type="match status" value="1"/>
</dbReference>
<evidence type="ECO:0000313" key="4">
    <source>
        <dbReference type="EMBL" id="PRZ41184.1"/>
    </source>
</evidence>
<comment type="cofactor">
    <cofactor evidence="2">
        <name>Mn(2+)</name>
        <dbReference type="ChEBI" id="CHEBI:29035"/>
    </cofactor>
    <text evidence="2">The Mn(2+) ion enhances activity.</text>
</comment>
<evidence type="ECO:0000256" key="2">
    <source>
        <dbReference type="PIRSR" id="PIRSR005962-1"/>
    </source>
</evidence>
<dbReference type="InterPro" id="IPR036264">
    <property type="entry name" value="Bact_exopeptidase_dim_dom"/>
</dbReference>
<dbReference type="GO" id="GO:0019877">
    <property type="term" value="P:diaminopimelate biosynthetic process"/>
    <property type="evidence" value="ECO:0007669"/>
    <property type="project" value="UniProtKB-ARBA"/>
</dbReference>
<dbReference type="NCBIfam" id="TIGR01891">
    <property type="entry name" value="amidohydrolases"/>
    <property type="match status" value="1"/>
</dbReference>
<dbReference type="Gene3D" id="3.30.70.360">
    <property type="match status" value="1"/>
</dbReference>
<evidence type="ECO:0000256" key="1">
    <source>
        <dbReference type="ARBA" id="ARBA00022801"/>
    </source>
</evidence>
<dbReference type="SUPFAM" id="SSF55031">
    <property type="entry name" value="Bacterial exopeptidase dimerisation domain"/>
    <property type="match status" value="1"/>
</dbReference>
<keyword evidence="2" id="KW-0464">Manganese</keyword>